<gene>
    <name evidence="3" type="ORF">BSTOLATCC_MIC9709</name>
</gene>
<name>A0AAU9IIK4_9CILI</name>
<dbReference type="Proteomes" id="UP001162131">
    <property type="component" value="Unassembled WGS sequence"/>
</dbReference>
<feature type="compositionally biased region" description="Polar residues" evidence="2">
    <location>
        <begin position="7"/>
        <end position="30"/>
    </location>
</feature>
<reference evidence="3" key="1">
    <citation type="submission" date="2021-09" db="EMBL/GenBank/DDBJ databases">
        <authorList>
            <consortium name="AG Swart"/>
            <person name="Singh M."/>
            <person name="Singh A."/>
            <person name="Seah K."/>
            <person name="Emmerich C."/>
        </authorList>
    </citation>
    <scope>NUCLEOTIDE SEQUENCE</scope>
    <source>
        <strain evidence="3">ATCC30299</strain>
    </source>
</reference>
<feature type="region of interest" description="Disordered" evidence="2">
    <location>
        <begin position="307"/>
        <end position="326"/>
    </location>
</feature>
<dbReference type="AlphaFoldDB" id="A0AAU9IIK4"/>
<keyword evidence="1" id="KW-0175">Coiled coil</keyword>
<keyword evidence="4" id="KW-1185">Reference proteome</keyword>
<evidence type="ECO:0000256" key="1">
    <source>
        <dbReference type="SAM" id="Coils"/>
    </source>
</evidence>
<evidence type="ECO:0000313" key="4">
    <source>
        <dbReference type="Proteomes" id="UP001162131"/>
    </source>
</evidence>
<feature type="compositionally biased region" description="Low complexity" evidence="2">
    <location>
        <begin position="317"/>
        <end position="326"/>
    </location>
</feature>
<feature type="compositionally biased region" description="Polar residues" evidence="2">
    <location>
        <begin position="42"/>
        <end position="60"/>
    </location>
</feature>
<organism evidence="3 4">
    <name type="scientific">Blepharisma stoltei</name>
    <dbReference type="NCBI Taxonomy" id="1481888"/>
    <lineage>
        <taxon>Eukaryota</taxon>
        <taxon>Sar</taxon>
        <taxon>Alveolata</taxon>
        <taxon>Ciliophora</taxon>
        <taxon>Postciliodesmatophora</taxon>
        <taxon>Heterotrichea</taxon>
        <taxon>Heterotrichida</taxon>
        <taxon>Blepharismidae</taxon>
        <taxon>Blepharisma</taxon>
    </lineage>
</organism>
<comment type="caution">
    <text evidence="3">The sequence shown here is derived from an EMBL/GenBank/DDBJ whole genome shotgun (WGS) entry which is preliminary data.</text>
</comment>
<evidence type="ECO:0000313" key="3">
    <source>
        <dbReference type="EMBL" id="CAG9313908.1"/>
    </source>
</evidence>
<feature type="coiled-coil region" evidence="1">
    <location>
        <begin position="181"/>
        <end position="222"/>
    </location>
</feature>
<proteinExistence type="predicted"/>
<accession>A0AAU9IIK4</accession>
<evidence type="ECO:0000256" key="2">
    <source>
        <dbReference type="SAM" id="MobiDB-lite"/>
    </source>
</evidence>
<dbReference type="EMBL" id="CAJZBQ010000011">
    <property type="protein sequence ID" value="CAG9313908.1"/>
    <property type="molecule type" value="Genomic_DNA"/>
</dbReference>
<protein>
    <submittedName>
        <fullName evidence="3">Uncharacterized protein</fullName>
    </submittedName>
</protein>
<feature type="region of interest" description="Disordered" evidence="2">
    <location>
        <begin position="1"/>
        <end position="75"/>
    </location>
</feature>
<sequence>MIEIKPIQTQPINFSTKANQSFNDLSNSPYSRRLQSRKKLTSIKSTQGLNRTSSLLSTKASMKDKEADSTPLPSIQNPTFKAAAAKIYKSSAKLQKVKDKFDSNEVVINHQIFEKIRDSYMENLKNSPSKNLHLNIHLEALDEVLKVLPTIQILSDIKNGIISCLNIDLQNSQNYDTKNLKKESDEKIAKIKKEKTILEKKLKQLSTENVDLASEIDILKKEIYSLKDFSSQHSKAQYFMNSLMEETKRKGETIKLLNEEIHKLRRKEIKNQNIIDAMKKQGVDVEAAVESMKKDKEKSKNLGFRLRISTLPPDNGSQNSDSEISENNNSAIGEFMMPKLSPVPDLKIEKIRRDSFQEFFVTNENLENSWLRA</sequence>